<evidence type="ECO:0000256" key="1">
    <source>
        <dbReference type="ARBA" id="ARBA00004651"/>
    </source>
</evidence>
<feature type="binding site" evidence="7">
    <location>
        <position position="203"/>
    </location>
    <ligand>
        <name>Zn(2+)</name>
        <dbReference type="ChEBI" id="CHEBI:29105"/>
    </ligand>
</feature>
<evidence type="ECO:0000256" key="5">
    <source>
        <dbReference type="ARBA" id="ARBA00022989"/>
    </source>
</evidence>
<dbReference type="GO" id="GO:0140911">
    <property type="term" value="F:pore-forming activity"/>
    <property type="evidence" value="ECO:0007669"/>
    <property type="project" value="InterPro"/>
</dbReference>
<keyword evidence="7" id="KW-0479">Metal-binding</keyword>
<sequence>MKSGPIWLDEIMMTQKGERKQSLEEEFANSITHLIGILFSIVAISLLVVFSVMNGTAIHVLSCSIFGGTILLMYTFSTLYHAISSSRIKPLLRTFDHISIYFLIAGTYTPFLLIGLGGTSGWVYFGIIWGLTLVGLVFKIYYTHRFSRFSLILYLSMGWLLIFFIRPLMDRLSPDTVLLLAAGGLAYTAGVIFYTNKRMRYAHAIWHLFVLAGTVFHFIAIMWMIS</sequence>
<evidence type="ECO:0000256" key="3">
    <source>
        <dbReference type="ARBA" id="ARBA00022475"/>
    </source>
</evidence>
<dbReference type="PANTHER" id="PTHR20855:SF3">
    <property type="entry name" value="LD03007P"/>
    <property type="match status" value="1"/>
</dbReference>
<evidence type="ECO:0000256" key="2">
    <source>
        <dbReference type="ARBA" id="ARBA00008488"/>
    </source>
</evidence>
<dbReference type="Proteomes" id="UP000184513">
    <property type="component" value="Unassembled WGS sequence"/>
</dbReference>
<evidence type="ECO:0000256" key="8">
    <source>
        <dbReference type="SAM" id="Phobius"/>
    </source>
</evidence>
<evidence type="ECO:0000256" key="4">
    <source>
        <dbReference type="ARBA" id="ARBA00022692"/>
    </source>
</evidence>
<feature type="transmembrane region" description="Helical" evidence="8">
    <location>
        <begin position="56"/>
        <end position="77"/>
    </location>
</feature>
<evidence type="ECO:0000256" key="6">
    <source>
        <dbReference type="ARBA" id="ARBA00023136"/>
    </source>
</evidence>
<feature type="transmembrane region" description="Helical" evidence="8">
    <location>
        <begin position="206"/>
        <end position="225"/>
    </location>
</feature>
<feature type="transmembrane region" description="Helical" evidence="8">
    <location>
        <begin position="27"/>
        <end position="50"/>
    </location>
</feature>
<name>A0A1M7PVG2_9BACT</name>
<comment type="subcellular location">
    <subcellularLocation>
        <location evidence="1">Cell membrane</location>
        <topology evidence="1">Multi-pass membrane protein</topology>
    </subcellularLocation>
</comment>
<dbReference type="InterPro" id="IPR005744">
    <property type="entry name" value="Hy-lIII"/>
</dbReference>
<keyword evidence="10" id="KW-1185">Reference proteome</keyword>
<keyword evidence="3" id="KW-1003">Cell membrane</keyword>
<dbReference type="AlphaFoldDB" id="A0A1M7PVG2"/>
<keyword evidence="5 8" id="KW-1133">Transmembrane helix</keyword>
<proteinExistence type="inferred from homology"/>
<feature type="transmembrane region" description="Helical" evidence="8">
    <location>
        <begin position="98"/>
        <end position="116"/>
    </location>
</feature>
<accession>A0A1M7PVG2</accession>
<protein>
    <submittedName>
        <fullName evidence="9">Hemolysin III</fullName>
    </submittedName>
</protein>
<evidence type="ECO:0000313" key="10">
    <source>
        <dbReference type="Proteomes" id="UP000184513"/>
    </source>
</evidence>
<dbReference type="GO" id="GO:0005886">
    <property type="term" value="C:plasma membrane"/>
    <property type="evidence" value="ECO:0007669"/>
    <property type="project" value="UniProtKB-SubCell"/>
</dbReference>
<evidence type="ECO:0000313" key="9">
    <source>
        <dbReference type="EMBL" id="SHN21544.1"/>
    </source>
</evidence>
<keyword evidence="7" id="KW-0862">Zinc</keyword>
<feature type="binding site" evidence="7">
    <location>
        <position position="81"/>
    </location>
    <ligand>
        <name>Zn(2+)</name>
        <dbReference type="ChEBI" id="CHEBI:29105"/>
    </ligand>
</feature>
<dbReference type="InterPro" id="IPR004254">
    <property type="entry name" value="AdipoR/HlyIII-related"/>
</dbReference>
<organism evidence="9 10">
    <name type="scientific">Cyclobacterium lianum</name>
    <dbReference type="NCBI Taxonomy" id="388280"/>
    <lineage>
        <taxon>Bacteria</taxon>
        <taxon>Pseudomonadati</taxon>
        <taxon>Bacteroidota</taxon>
        <taxon>Cytophagia</taxon>
        <taxon>Cytophagales</taxon>
        <taxon>Cyclobacteriaceae</taxon>
        <taxon>Cyclobacterium</taxon>
    </lineage>
</organism>
<dbReference type="Pfam" id="PF03006">
    <property type="entry name" value="HlyIII"/>
    <property type="match status" value="1"/>
</dbReference>
<dbReference type="NCBIfam" id="TIGR01065">
    <property type="entry name" value="hlyIII"/>
    <property type="match status" value="1"/>
</dbReference>
<feature type="binding site" evidence="7">
    <location>
        <position position="207"/>
    </location>
    <ligand>
        <name>Zn(2+)</name>
        <dbReference type="ChEBI" id="CHEBI:29105"/>
    </ligand>
</feature>
<dbReference type="GO" id="GO:0046872">
    <property type="term" value="F:metal ion binding"/>
    <property type="evidence" value="ECO:0007669"/>
    <property type="project" value="UniProtKB-KW"/>
</dbReference>
<evidence type="ECO:0000256" key="7">
    <source>
        <dbReference type="PIRSR" id="PIRSR604254-1"/>
    </source>
</evidence>
<keyword evidence="4 8" id="KW-0812">Transmembrane</keyword>
<gene>
    <name evidence="9" type="ORF">SAMN04488057_11115</name>
</gene>
<comment type="similarity">
    <text evidence="2">Belongs to the UPF0073 (Hly-III) family.</text>
</comment>
<feature type="transmembrane region" description="Helical" evidence="8">
    <location>
        <begin position="177"/>
        <end position="194"/>
    </location>
</feature>
<feature type="transmembrane region" description="Helical" evidence="8">
    <location>
        <begin position="122"/>
        <end position="142"/>
    </location>
</feature>
<feature type="transmembrane region" description="Helical" evidence="8">
    <location>
        <begin position="149"/>
        <end position="165"/>
    </location>
</feature>
<keyword evidence="6 8" id="KW-0472">Membrane</keyword>
<dbReference type="EMBL" id="FRCY01000011">
    <property type="protein sequence ID" value="SHN21544.1"/>
    <property type="molecule type" value="Genomic_DNA"/>
</dbReference>
<reference evidence="9 10" key="1">
    <citation type="submission" date="2016-11" db="EMBL/GenBank/DDBJ databases">
        <authorList>
            <person name="Jaros S."/>
            <person name="Januszkiewicz K."/>
            <person name="Wedrychowicz H."/>
        </authorList>
    </citation>
    <scope>NUCLEOTIDE SEQUENCE [LARGE SCALE GENOMIC DNA]</scope>
    <source>
        <strain evidence="9 10">CGMCC 1.6102</strain>
    </source>
</reference>
<dbReference type="PANTHER" id="PTHR20855">
    <property type="entry name" value="ADIPOR/PROGESTIN RECEPTOR-RELATED"/>
    <property type="match status" value="1"/>
</dbReference>